<accession>A0A5B7GUT4</accession>
<evidence type="ECO:0000313" key="1">
    <source>
        <dbReference type="EMBL" id="MPC62592.1"/>
    </source>
</evidence>
<evidence type="ECO:0000313" key="2">
    <source>
        <dbReference type="Proteomes" id="UP000324222"/>
    </source>
</evidence>
<keyword evidence="2" id="KW-1185">Reference proteome</keyword>
<gene>
    <name evidence="1" type="ORF">E2C01_056679</name>
</gene>
<dbReference type="EMBL" id="VSRR010019840">
    <property type="protein sequence ID" value="MPC62592.1"/>
    <property type="molecule type" value="Genomic_DNA"/>
</dbReference>
<reference evidence="1 2" key="1">
    <citation type="submission" date="2019-05" db="EMBL/GenBank/DDBJ databases">
        <title>Another draft genome of Portunus trituberculatus and its Hox gene families provides insights of decapod evolution.</title>
        <authorList>
            <person name="Jeong J.-H."/>
            <person name="Song I."/>
            <person name="Kim S."/>
            <person name="Choi T."/>
            <person name="Kim D."/>
            <person name="Ryu S."/>
            <person name="Kim W."/>
        </authorList>
    </citation>
    <scope>NUCLEOTIDE SEQUENCE [LARGE SCALE GENOMIC DNA]</scope>
    <source>
        <tissue evidence="1">Muscle</tissue>
    </source>
</reference>
<comment type="caution">
    <text evidence="1">The sequence shown here is derived from an EMBL/GenBank/DDBJ whole genome shotgun (WGS) entry which is preliminary data.</text>
</comment>
<organism evidence="1 2">
    <name type="scientific">Portunus trituberculatus</name>
    <name type="common">Swimming crab</name>
    <name type="synonym">Neptunus trituberculatus</name>
    <dbReference type="NCBI Taxonomy" id="210409"/>
    <lineage>
        <taxon>Eukaryota</taxon>
        <taxon>Metazoa</taxon>
        <taxon>Ecdysozoa</taxon>
        <taxon>Arthropoda</taxon>
        <taxon>Crustacea</taxon>
        <taxon>Multicrustacea</taxon>
        <taxon>Malacostraca</taxon>
        <taxon>Eumalacostraca</taxon>
        <taxon>Eucarida</taxon>
        <taxon>Decapoda</taxon>
        <taxon>Pleocyemata</taxon>
        <taxon>Brachyura</taxon>
        <taxon>Eubrachyura</taxon>
        <taxon>Portunoidea</taxon>
        <taxon>Portunidae</taxon>
        <taxon>Portuninae</taxon>
        <taxon>Portunus</taxon>
    </lineage>
</organism>
<dbReference type="Proteomes" id="UP000324222">
    <property type="component" value="Unassembled WGS sequence"/>
</dbReference>
<proteinExistence type="predicted"/>
<dbReference type="AlphaFoldDB" id="A0A5B7GUT4"/>
<name>A0A5B7GUT4_PORTR</name>
<protein>
    <submittedName>
        <fullName evidence="1">Uncharacterized protein</fullName>
    </submittedName>
</protein>
<sequence>MKGFTYSADLLAHSVMTYLLWPDRSEQYLLLAYEADLSSELEEFNEAPHVLNHPKDTTLLTPLCDTESNHSTLLKINT</sequence>
<dbReference type="OrthoDB" id="45670at2759"/>